<keyword evidence="2" id="KW-1185">Reference proteome</keyword>
<dbReference type="RefSeq" id="WP_278308340.1">
    <property type="nucleotide sequence ID" value="NZ_LKET01000021.1"/>
</dbReference>
<sequence>MVAHTGSGMAEYLAYIHAVTFDFGFQGRSVSKIKYYVNPIE</sequence>
<evidence type="ECO:0000313" key="1">
    <source>
        <dbReference type="EMBL" id="KPU45518.1"/>
    </source>
</evidence>
<gene>
    <name evidence="1" type="ORF">OXPF_07510</name>
</gene>
<protein>
    <submittedName>
        <fullName evidence="1">Uncharacterized protein</fullName>
    </submittedName>
</protein>
<dbReference type="STRING" id="36849.OXPF_07510"/>
<accession>A0A0P9AJC3</accession>
<dbReference type="AlphaFoldDB" id="A0A0P9AJC3"/>
<dbReference type="Proteomes" id="UP000050326">
    <property type="component" value="Unassembled WGS sequence"/>
</dbReference>
<organism evidence="1 2">
    <name type="scientific">Oxobacter pfennigii</name>
    <dbReference type="NCBI Taxonomy" id="36849"/>
    <lineage>
        <taxon>Bacteria</taxon>
        <taxon>Bacillati</taxon>
        <taxon>Bacillota</taxon>
        <taxon>Clostridia</taxon>
        <taxon>Eubacteriales</taxon>
        <taxon>Clostridiaceae</taxon>
        <taxon>Oxobacter</taxon>
    </lineage>
</organism>
<name>A0A0P9AJC3_9CLOT</name>
<comment type="caution">
    <text evidence="1">The sequence shown here is derived from an EMBL/GenBank/DDBJ whole genome shotgun (WGS) entry which is preliminary data.</text>
</comment>
<dbReference type="EMBL" id="LKET01000021">
    <property type="protein sequence ID" value="KPU45518.1"/>
    <property type="molecule type" value="Genomic_DNA"/>
</dbReference>
<reference evidence="1 2" key="1">
    <citation type="submission" date="2015-09" db="EMBL/GenBank/DDBJ databases">
        <title>Genome sequence of Oxobacter pfennigii DSM 3222.</title>
        <authorList>
            <person name="Poehlein A."/>
            <person name="Bengelsdorf F.R."/>
            <person name="Schiel-Bengelsdorf B."/>
            <person name="Duerre P."/>
            <person name="Daniel R."/>
        </authorList>
    </citation>
    <scope>NUCLEOTIDE SEQUENCE [LARGE SCALE GENOMIC DNA]</scope>
    <source>
        <strain evidence="1 2">DSM 3222</strain>
    </source>
</reference>
<proteinExistence type="predicted"/>
<evidence type="ECO:0000313" key="2">
    <source>
        <dbReference type="Proteomes" id="UP000050326"/>
    </source>
</evidence>